<evidence type="ECO:0008006" key="4">
    <source>
        <dbReference type="Google" id="ProtNLM"/>
    </source>
</evidence>
<keyword evidence="3" id="KW-1185">Reference proteome</keyword>
<feature type="chain" id="PRO_5012036211" description="DUF2861 domain-containing protein" evidence="1">
    <location>
        <begin position="18"/>
        <end position="275"/>
    </location>
</feature>
<name>A0A223N161_9VIBR</name>
<evidence type="ECO:0000313" key="3">
    <source>
        <dbReference type="Proteomes" id="UP000215148"/>
    </source>
</evidence>
<sequence length="275" mass="30840">MRNLWLFALFVVSPSHAVSDDWFMATPLQSTYRALANHQPQLAWQELVLALNNQTIATPHWASVKNTIIEQTQCGQQFLSDVVPNTALINVSIQKKTNVMQQGYQFKLSMEGAKLPSLVELLGPDNSLIISQSQVTSSAPYIELESPELLFAPQDGVYRLTLDKQHYWLVLTMPFGSTWLQSASPNGGYPLALESPTALTNCPPTSLAWQWFDDQFQLIKQQDMVAISNTQQLLDKPSSSPSSAKWLSTLIKTIEYQGTIKVEYVQRLTLPKQAQ</sequence>
<dbReference type="KEGG" id="vqi:CCZ37_13710"/>
<dbReference type="RefSeq" id="WP_094500944.1">
    <property type="nucleotide sequence ID" value="NZ_CAWNHI010000002.1"/>
</dbReference>
<gene>
    <name evidence="2" type="ORF">CCZ37_13710</name>
</gene>
<evidence type="ECO:0000313" key="2">
    <source>
        <dbReference type="EMBL" id="ASU23652.1"/>
    </source>
</evidence>
<proteinExistence type="predicted"/>
<dbReference type="EMBL" id="CP022742">
    <property type="protein sequence ID" value="ASU23652.1"/>
    <property type="molecule type" value="Genomic_DNA"/>
</dbReference>
<accession>A0A223N161</accession>
<dbReference type="Pfam" id="PF11060">
    <property type="entry name" value="DUF2861"/>
    <property type="match status" value="1"/>
</dbReference>
<protein>
    <recommendedName>
        <fullName evidence="4">DUF2861 domain-containing protein</fullName>
    </recommendedName>
</protein>
<dbReference type="InterPro" id="IPR021290">
    <property type="entry name" value="DUF2861"/>
</dbReference>
<dbReference type="AlphaFoldDB" id="A0A223N161"/>
<reference evidence="2 3" key="1">
    <citation type="submission" date="2017-08" db="EMBL/GenBank/DDBJ databases">
        <title>The Vibrio qinghaiensis sp.-Q67 is a luminous bacteria isolated firstly from Qinghai lake, Qinghai province, China, which has been proved to be very sensitive to detect environmental and food pollutants. Therefore, complete genome analysis of V. qinghaiensis sp.-Q67 highlights the potential application of this strain on detection of hazards in the contaminated environments.</title>
        <authorList>
            <person name="Gong L."/>
        </authorList>
    </citation>
    <scope>NUCLEOTIDE SEQUENCE [LARGE SCALE GENOMIC DNA]</scope>
    <source>
        <strain evidence="2 3">Q67</strain>
    </source>
</reference>
<feature type="signal peptide" evidence="1">
    <location>
        <begin position="1"/>
        <end position="17"/>
    </location>
</feature>
<evidence type="ECO:0000256" key="1">
    <source>
        <dbReference type="SAM" id="SignalP"/>
    </source>
</evidence>
<keyword evidence="1" id="KW-0732">Signal</keyword>
<dbReference type="Proteomes" id="UP000215148">
    <property type="component" value="Chromosome 2"/>
</dbReference>
<organism evidence="2 3">
    <name type="scientific">Vibrio qinghaiensis</name>
    <dbReference type="NCBI Taxonomy" id="2025808"/>
    <lineage>
        <taxon>Bacteria</taxon>
        <taxon>Pseudomonadati</taxon>
        <taxon>Pseudomonadota</taxon>
        <taxon>Gammaproteobacteria</taxon>
        <taxon>Vibrionales</taxon>
        <taxon>Vibrionaceae</taxon>
        <taxon>Vibrio</taxon>
    </lineage>
</organism>